<gene>
    <name evidence="1" type="ORF">OIU77_011015</name>
</gene>
<evidence type="ECO:0000313" key="1">
    <source>
        <dbReference type="EMBL" id="KAJ6329453.1"/>
    </source>
</evidence>
<proteinExistence type="predicted"/>
<comment type="caution">
    <text evidence="1">The sequence shown here is derived from an EMBL/GenBank/DDBJ whole genome shotgun (WGS) entry which is preliminary data.</text>
</comment>
<reference evidence="1" key="1">
    <citation type="submission" date="2022-10" db="EMBL/GenBank/DDBJ databases">
        <authorList>
            <person name="Hyden B.L."/>
            <person name="Feng K."/>
            <person name="Yates T."/>
            <person name="Jawdy S."/>
            <person name="Smart L.B."/>
            <person name="Muchero W."/>
        </authorList>
    </citation>
    <scope>NUCLEOTIDE SEQUENCE</scope>
    <source>
        <tissue evidence="1">Shoot tip</tissue>
    </source>
</reference>
<accession>A0ABQ9AAB3</accession>
<dbReference type="EMBL" id="JAPFFI010000022">
    <property type="protein sequence ID" value="KAJ6329453.1"/>
    <property type="molecule type" value="Genomic_DNA"/>
</dbReference>
<organism evidence="1 2">
    <name type="scientific">Salix suchowensis</name>
    <dbReference type="NCBI Taxonomy" id="1278906"/>
    <lineage>
        <taxon>Eukaryota</taxon>
        <taxon>Viridiplantae</taxon>
        <taxon>Streptophyta</taxon>
        <taxon>Embryophyta</taxon>
        <taxon>Tracheophyta</taxon>
        <taxon>Spermatophyta</taxon>
        <taxon>Magnoliopsida</taxon>
        <taxon>eudicotyledons</taxon>
        <taxon>Gunneridae</taxon>
        <taxon>Pentapetalae</taxon>
        <taxon>rosids</taxon>
        <taxon>fabids</taxon>
        <taxon>Malpighiales</taxon>
        <taxon>Salicaceae</taxon>
        <taxon>Saliceae</taxon>
        <taxon>Salix</taxon>
    </lineage>
</organism>
<dbReference type="Proteomes" id="UP001141253">
    <property type="component" value="Chromosome 14"/>
</dbReference>
<protein>
    <submittedName>
        <fullName evidence="1">Uncharacterized protein</fullName>
    </submittedName>
</protein>
<dbReference type="PANTHER" id="PTHR36017">
    <property type="entry name" value="EMBRYO DEFECTIVE 1381"/>
    <property type="match status" value="1"/>
</dbReference>
<sequence>MGSLIWFQVRFFEAGQFLRYLLDQIPKRLMRFLRLVDFRGRRPIRALSKLVINYTEVLKNAILVDDSMVSGSMYHDNLTWRITAFSANVRCLPVMLVTSDSYYSYQAYWDSGFPDIFISRENFGWALQETKVHMVTDYFSQSDVRNFIIFISLLKYPQN</sequence>
<dbReference type="PANTHER" id="PTHR36017:SF1">
    <property type="entry name" value="EMBRYO DEFECTIVE 1381"/>
    <property type="match status" value="1"/>
</dbReference>
<name>A0ABQ9AAB3_9ROSI</name>
<keyword evidence="2" id="KW-1185">Reference proteome</keyword>
<reference evidence="1" key="2">
    <citation type="journal article" date="2023" name="Int. J. Mol. Sci.">
        <title>De Novo Assembly and Annotation of 11 Diverse Shrub Willow (Salix) Genomes Reveals Novel Gene Organization in Sex-Linked Regions.</title>
        <authorList>
            <person name="Hyden B."/>
            <person name="Feng K."/>
            <person name="Yates T.B."/>
            <person name="Jawdy S."/>
            <person name="Cereghino C."/>
            <person name="Smart L.B."/>
            <person name="Muchero W."/>
        </authorList>
    </citation>
    <scope>NUCLEOTIDE SEQUENCE</scope>
    <source>
        <tissue evidence="1">Shoot tip</tissue>
    </source>
</reference>
<evidence type="ECO:0000313" key="2">
    <source>
        <dbReference type="Proteomes" id="UP001141253"/>
    </source>
</evidence>